<dbReference type="PANTHER" id="PTHR46250:SF15">
    <property type="entry name" value="OS01G0523800 PROTEIN"/>
    <property type="match status" value="1"/>
</dbReference>
<organism evidence="1 2">
    <name type="scientific">Cucumis melo var. makuwa</name>
    <name type="common">Oriental melon</name>
    <dbReference type="NCBI Taxonomy" id="1194695"/>
    <lineage>
        <taxon>Eukaryota</taxon>
        <taxon>Viridiplantae</taxon>
        <taxon>Streptophyta</taxon>
        <taxon>Embryophyta</taxon>
        <taxon>Tracheophyta</taxon>
        <taxon>Spermatophyta</taxon>
        <taxon>Magnoliopsida</taxon>
        <taxon>eudicotyledons</taxon>
        <taxon>Gunneridae</taxon>
        <taxon>Pentapetalae</taxon>
        <taxon>rosids</taxon>
        <taxon>fabids</taxon>
        <taxon>Cucurbitales</taxon>
        <taxon>Cucurbitaceae</taxon>
        <taxon>Benincaseae</taxon>
        <taxon>Cucumis</taxon>
    </lineage>
</organism>
<comment type="caution">
    <text evidence="1">The sequence shown here is derived from an EMBL/GenBank/DDBJ whole genome shotgun (WGS) entry which is preliminary data.</text>
</comment>
<dbReference type="Proteomes" id="UP000321393">
    <property type="component" value="Unassembled WGS sequence"/>
</dbReference>
<accession>A0A5A7T0A9</accession>
<dbReference type="EMBL" id="SSTE01020233">
    <property type="protein sequence ID" value="KAA0034905.1"/>
    <property type="molecule type" value="Genomic_DNA"/>
</dbReference>
<proteinExistence type="predicted"/>
<evidence type="ECO:0000313" key="1">
    <source>
        <dbReference type="EMBL" id="KAA0034905.1"/>
    </source>
</evidence>
<evidence type="ECO:0000313" key="2">
    <source>
        <dbReference type="Proteomes" id="UP000321393"/>
    </source>
</evidence>
<sequence length="133" mass="15277">MKSHLVAKGLLNKSFPHYDELSYVFGKDHVTEGRTETFVDVGSTNPVGYETFTVDAAPDMDFQLMYVSSESKRKREGQAAGSRELEAIPELTLMDRCRLMRILMRNIDDMKAFLDVPDNMKYPYCNIILEENQ</sequence>
<dbReference type="PANTHER" id="PTHR46250">
    <property type="entry name" value="MYB/SANT-LIKE DNA-BINDING DOMAIN PROTEIN-RELATED"/>
    <property type="match status" value="1"/>
</dbReference>
<protein>
    <submittedName>
        <fullName evidence="1">Retrotransposon protein</fullName>
    </submittedName>
</protein>
<name>A0A5A7T0A9_CUCMM</name>
<reference evidence="1 2" key="1">
    <citation type="submission" date="2019-08" db="EMBL/GenBank/DDBJ databases">
        <title>Draft genome sequences of two oriental melons (Cucumis melo L. var makuwa).</title>
        <authorList>
            <person name="Kwon S.-Y."/>
        </authorList>
    </citation>
    <scope>NUCLEOTIDE SEQUENCE [LARGE SCALE GENOMIC DNA]</scope>
    <source>
        <strain evidence="2">cv. SW 3</strain>
        <tissue evidence="1">Leaf</tissue>
    </source>
</reference>
<gene>
    <name evidence="1" type="ORF">E6C27_scaffold103G00340</name>
</gene>
<dbReference type="AlphaFoldDB" id="A0A5A7T0A9"/>